<feature type="domain" description="RING-type" evidence="12">
    <location>
        <begin position="206"/>
        <end position="253"/>
    </location>
</feature>
<dbReference type="CTD" id="20215596"/>
<dbReference type="PROSITE" id="PS50016">
    <property type="entry name" value="ZF_PHD_2"/>
    <property type="match status" value="2"/>
</dbReference>
<evidence type="ECO:0000259" key="12">
    <source>
        <dbReference type="PROSITE" id="PS50089"/>
    </source>
</evidence>
<dbReference type="InParanoid" id="T1G3E8"/>
<proteinExistence type="predicted"/>
<dbReference type="InterPro" id="IPR001965">
    <property type="entry name" value="Znf_PHD"/>
</dbReference>
<accession>T1G3E8</accession>
<protein>
    <recommendedName>
        <fullName evidence="17">PHD-type domain-containing protein</fullName>
    </recommendedName>
</protein>
<evidence type="ECO:0000256" key="10">
    <source>
        <dbReference type="SAM" id="Phobius"/>
    </source>
</evidence>
<reference evidence="15" key="3">
    <citation type="submission" date="2015-06" db="UniProtKB">
        <authorList>
            <consortium name="EnsemblMetazoa"/>
        </authorList>
    </citation>
    <scope>IDENTIFICATION</scope>
</reference>
<keyword evidence="6" id="KW-0805">Transcription regulation</keyword>
<dbReference type="RefSeq" id="XP_009017328.1">
    <property type="nucleotide sequence ID" value="XM_009019080.1"/>
</dbReference>
<keyword evidence="16" id="KW-1185">Reference proteome</keyword>
<dbReference type="EnsemblMetazoa" id="HelroT78708">
    <property type="protein sequence ID" value="HelroP78708"/>
    <property type="gene ID" value="HelroG78708"/>
</dbReference>
<reference evidence="14 16" key="2">
    <citation type="journal article" date="2013" name="Nature">
        <title>Insights into bilaterian evolution from three spiralian genomes.</title>
        <authorList>
            <person name="Simakov O."/>
            <person name="Marletaz F."/>
            <person name="Cho S.J."/>
            <person name="Edsinger-Gonzales E."/>
            <person name="Havlak P."/>
            <person name="Hellsten U."/>
            <person name="Kuo D.H."/>
            <person name="Larsson T."/>
            <person name="Lv J."/>
            <person name="Arendt D."/>
            <person name="Savage R."/>
            <person name="Osoegawa K."/>
            <person name="de Jong P."/>
            <person name="Grimwood J."/>
            <person name="Chapman J.A."/>
            <person name="Shapiro H."/>
            <person name="Aerts A."/>
            <person name="Otillar R.P."/>
            <person name="Terry A.Y."/>
            <person name="Boore J.L."/>
            <person name="Grigoriev I.V."/>
            <person name="Lindberg D.R."/>
            <person name="Seaver E.C."/>
            <person name="Weisblat D.A."/>
            <person name="Putnam N.H."/>
            <person name="Rokhsar D.S."/>
        </authorList>
    </citation>
    <scope>NUCLEOTIDE SEQUENCE</scope>
</reference>
<evidence type="ECO:0008006" key="17">
    <source>
        <dbReference type="Google" id="ProtNLM"/>
    </source>
</evidence>
<sequence>MDTRMCAFCGRGEKSLMGQGELVRFEPTPGFNPFKKSLNRSVSKNSDDGNCKKTIQPSAATCRRSRSLSRNQSQSSLDVDGQSQLQDELFLIGFQDDVDVTGLFEKTGGHVMAHQSCALWSAGVVAKDDGNHLNVDVAVFNGLMQKCAYCNKYGATIVCLSTNCLHKYHYPCASGGGCFQNIKNMSLLCPDHCKQAVKLANQEACCVVCDVMGSMSDQLFCTSCGQHYHGNCLDPTVEVSPVVRAGWQCPECKICQTCRQPGDDNKMLVCDRCDKGYHTFCLKPAMSTIPKNGWKCKVGITDVYMHACICLCVHARLYMFEHTCMLVYYVCSLIVYIASVYVGY</sequence>
<keyword evidence="7" id="KW-0804">Transcription</keyword>
<reference evidence="16" key="1">
    <citation type="submission" date="2012-12" db="EMBL/GenBank/DDBJ databases">
        <authorList>
            <person name="Hellsten U."/>
            <person name="Grimwood J."/>
            <person name="Chapman J.A."/>
            <person name="Shapiro H."/>
            <person name="Aerts A."/>
            <person name="Otillar R.P."/>
            <person name="Terry A.Y."/>
            <person name="Boore J.L."/>
            <person name="Simakov O."/>
            <person name="Marletaz F."/>
            <person name="Cho S.-J."/>
            <person name="Edsinger-Gonzales E."/>
            <person name="Havlak P."/>
            <person name="Kuo D.-H."/>
            <person name="Larsson T."/>
            <person name="Lv J."/>
            <person name="Arendt D."/>
            <person name="Savage R."/>
            <person name="Osoegawa K."/>
            <person name="de Jong P."/>
            <person name="Lindberg D.R."/>
            <person name="Seaver E.C."/>
            <person name="Weisblat D.A."/>
            <person name="Putnam N.H."/>
            <person name="Grigoriev I.V."/>
            <person name="Rokhsar D.S."/>
        </authorList>
    </citation>
    <scope>NUCLEOTIDE SEQUENCE</scope>
</reference>
<dbReference type="OMA" id="KVCQTCQ"/>
<keyword evidence="2" id="KW-0479">Metal-binding</keyword>
<dbReference type="GeneID" id="20215596"/>
<evidence type="ECO:0000256" key="2">
    <source>
        <dbReference type="ARBA" id="ARBA00022723"/>
    </source>
</evidence>
<gene>
    <name evidence="15" type="primary">20215596</name>
    <name evidence="14" type="ORF">HELRODRAFT_78708</name>
</gene>
<keyword evidence="10" id="KW-0812">Transmembrane</keyword>
<dbReference type="KEGG" id="hro:HELRODRAFT_78708"/>
<dbReference type="Pfam" id="PF00628">
    <property type="entry name" value="PHD"/>
    <property type="match status" value="2"/>
</dbReference>
<evidence type="ECO:0000256" key="6">
    <source>
        <dbReference type="ARBA" id="ARBA00023015"/>
    </source>
</evidence>
<keyword evidence="4 9" id="KW-0863">Zinc-finger</keyword>
<evidence type="ECO:0000256" key="7">
    <source>
        <dbReference type="ARBA" id="ARBA00023163"/>
    </source>
</evidence>
<dbReference type="CDD" id="cd15509">
    <property type="entry name" value="PHD1_KMT2C_like"/>
    <property type="match status" value="1"/>
</dbReference>
<keyword evidence="10" id="KW-0472">Membrane</keyword>
<dbReference type="STRING" id="6412.T1G3E8"/>
<evidence type="ECO:0000259" key="11">
    <source>
        <dbReference type="PROSITE" id="PS50016"/>
    </source>
</evidence>
<dbReference type="Gene3D" id="3.30.40.10">
    <property type="entry name" value="Zinc/RING finger domain, C3HC4 (zinc finger)"/>
    <property type="match status" value="3"/>
</dbReference>
<feature type="domain" description="PHD-type" evidence="11">
    <location>
        <begin position="203"/>
        <end position="255"/>
    </location>
</feature>
<evidence type="ECO:0000313" key="16">
    <source>
        <dbReference type="Proteomes" id="UP000015101"/>
    </source>
</evidence>
<dbReference type="CDD" id="cd15594">
    <property type="entry name" value="PHD2_KMT2C"/>
    <property type="match status" value="1"/>
</dbReference>
<dbReference type="EMBL" id="AMQM01004208">
    <property type="status" value="NOT_ANNOTATED_CDS"/>
    <property type="molecule type" value="Genomic_DNA"/>
</dbReference>
<evidence type="ECO:0000313" key="15">
    <source>
        <dbReference type="EnsemblMetazoa" id="HelroP78708"/>
    </source>
</evidence>
<keyword evidence="8" id="KW-0539">Nucleus</keyword>
<feature type="domain" description="PHD-type" evidence="11">
    <location>
        <begin position="252"/>
        <end position="302"/>
    </location>
</feature>
<comment type="subcellular location">
    <subcellularLocation>
        <location evidence="1">Nucleus</location>
    </subcellularLocation>
</comment>
<dbReference type="InterPro" id="IPR034732">
    <property type="entry name" value="EPHD"/>
</dbReference>
<dbReference type="SMART" id="SM00249">
    <property type="entry name" value="PHD"/>
    <property type="match status" value="3"/>
</dbReference>
<evidence type="ECO:0000256" key="1">
    <source>
        <dbReference type="ARBA" id="ARBA00004123"/>
    </source>
</evidence>
<dbReference type="InterPro" id="IPR019787">
    <property type="entry name" value="Znf_PHD-finger"/>
</dbReference>
<evidence type="ECO:0000256" key="3">
    <source>
        <dbReference type="ARBA" id="ARBA00022737"/>
    </source>
</evidence>
<dbReference type="GO" id="GO:0008270">
    <property type="term" value="F:zinc ion binding"/>
    <property type="evidence" value="ECO:0007669"/>
    <property type="project" value="UniProtKB-KW"/>
</dbReference>
<dbReference type="eggNOG" id="KOG4443">
    <property type="taxonomic scope" value="Eukaryota"/>
</dbReference>
<dbReference type="SMART" id="SM00184">
    <property type="entry name" value="RING"/>
    <property type="match status" value="2"/>
</dbReference>
<evidence type="ECO:0000259" key="13">
    <source>
        <dbReference type="PROSITE" id="PS51805"/>
    </source>
</evidence>
<evidence type="ECO:0000256" key="9">
    <source>
        <dbReference type="PROSITE-ProRule" id="PRU00175"/>
    </source>
</evidence>
<dbReference type="OrthoDB" id="308383at2759"/>
<keyword evidence="10" id="KW-1133">Transmembrane helix</keyword>
<dbReference type="HOGENOM" id="CLU_872235_0_0_1"/>
<dbReference type="Proteomes" id="UP000015101">
    <property type="component" value="Unassembled WGS sequence"/>
</dbReference>
<dbReference type="InterPro" id="IPR047004">
    <property type="entry name" value="KMT2C_PHD2"/>
</dbReference>
<evidence type="ECO:0000313" key="14">
    <source>
        <dbReference type="EMBL" id="ESO04749.1"/>
    </source>
</evidence>
<dbReference type="PANTHER" id="PTHR45888">
    <property type="entry name" value="HL01030P-RELATED"/>
    <property type="match status" value="1"/>
</dbReference>
<dbReference type="InterPro" id="IPR013083">
    <property type="entry name" value="Znf_RING/FYVE/PHD"/>
</dbReference>
<evidence type="ECO:0000256" key="5">
    <source>
        <dbReference type="ARBA" id="ARBA00022833"/>
    </source>
</evidence>
<keyword evidence="5" id="KW-0862">Zinc</keyword>
<dbReference type="PROSITE" id="PS50089">
    <property type="entry name" value="ZF_RING_2"/>
    <property type="match status" value="1"/>
</dbReference>
<dbReference type="AlphaFoldDB" id="T1G3E8"/>
<dbReference type="SUPFAM" id="SSF57903">
    <property type="entry name" value="FYVE/PHD zinc finger"/>
    <property type="match status" value="2"/>
</dbReference>
<feature type="domain" description="PHD-type" evidence="13">
    <location>
        <begin position="85"/>
        <end position="193"/>
    </location>
</feature>
<dbReference type="InterPro" id="IPR011011">
    <property type="entry name" value="Znf_FYVE_PHD"/>
</dbReference>
<dbReference type="InterPro" id="IPR001841">
    <property type="entry name" value="Znf_RING"/>
</dbReference>
<dbReference type="PROSITE" id="PS51805">
    <property type="entry name" value="EPHD"/>
    <property type="match status" value="1"/>
</dbReference>
<dbReference type="PANTHER" id="PTHR45888:SF6">
    <property type="entry name" value="HL01030P-RELATED"/>
    <property type="match status" value="1"/>
</dbReference>
<feature type="transmembrane region" description="Helical" evidence="10">
    <location>
        <begin position="326"/>
        <end position="343"/>
    </location>
</feature>
<organism evidence="15 16">
    <name type="scientific">Helobdella robusta</name>
    <name type="common">Californian leech</name>
    <dbReference type="NCBI Taxonomy" id="6412"/>
    <lineage>
        <taxon>Eukaryota</taxon>
        <taxon>Metazoa</taxon>
        <taxon>Spiralia</taxon>
        <taxon>Lophotrochozoa</taxon>
        <taxon>Annelida</taxon>
        <taxon>Clitellata</taxon>
        <taxon>Hirudinea</taxon>
        <taxon>Rhynchobdellida</taxon>
        <taxon>Glossiphoniidae</taxon>
        <taxon>Helobdella</taxon>
    </lineage>
</organism>
<dbReference type="Pfam" id="PF13771">
    <property type="entry name" value="zf-HC5HC2H"/>
    <property type="match status" value="1"/>
</dbReference>
<evidence type="ECO:0000256" key="8">
    <source>
        <dbReference type="ARBA" id="ARBA00023242"/>
    </source>
</evidence>
<name>T1G3E8_HELRO</name>
<dbReference type="EMBL" id="KB096457">
    <property type="protein sequence ID" value="ESO04749.1"/>
    <property type="molecule type" value="Genomic_DNA"/>
</dbReference>
<dbReference type="FunFam" id="3.30.40.10:FF:000852">
    <property type="entry name" value="Histone-lysine N-methyltransferase 2C"/>
    <property type="match status" value="1"/>
</dbReference>
<dbReference type="GO" id="GO:0005634">
    <property type="term" value="C:nucleus"/>
    <property type="evidence" value="ECO:0007669"/>
    <property type="project" value="UniProtKB-SubCell"/>
</dbReference>
<keyword evidence="3" id="KW-0677">Repeat</keyword>
<evidence type="ECO:0000256" key="4">
    <source>
        <dbReference type="ARBA" id="ARBA00022771"/>
    </source>
</evidence>